<evidence type="ECO:0000313" key="3">
    <source>
        <dbReference type="EMBL" id="SJN14730.1"/>
    </source>
</evidence>
<dbReference type="InterPro" id="IPR050902">
    <property type="entry name" value="ABC_Transporter_SBP"/>
</dbReference>
<dbReference type="PROSITE" id="PS50983">
    <property type="entry name" value="FE_B12_PBP"/>
    <property type="match status" value="1"/>
</dbReference>
<evidence type="ECO:0000259" key="2">
    <source>
        <dbReference type="PROSITE" id="PS50983"/>
    </source>
</evidence>
<dbReference type="PANTHER" id="PTHR30535:SF7">
    <property type="entry name" value="IRON(III) DICITRATE-BINDING PROTEIN"/>
    <property type="match status" value="1"/>
</dbReference>
<dbReference type="OrthoDB" id="9797850at2"/>
<feature type="signal peptide" evidence="1">
    <location>
        <begin position="1"/>
        <end position="21"/>
    </location>
</feature>
<feature type="domain" description="Fe/B12 periplasmic-binding" evidence="2">
    <location>
        <begin position="49"/>
        <end position="342"/>
    </location>
</feature>
<gene>
    <name evidence="3" type="ORF">CZ787_16605</name>
</gene>
<keyword evidence="1" id="KW-0732">Signal</keyword>
<feature type="chain" id="PRO_5012300445" evidence="1">
    <location>
        <begin position="22"/>
        <end position="342"/>
    </location>
</feature>
<dbReference type="SUPFAM" id="SSF53807">
    <property type="entry name" value="Helical backbone' metal receptor"/>
    <property type="match status" value="1"/>
</dbReference>
<dbReference type="Gene3D" id="3.40.50.1980">
    <property type="entry name" value="Nitrogenase molybdenum iron protein domain"/>
    <property type="match status" value="2"/>
</dbReference>
<reference evidence="3 4" key="1">
    <citation type="submission" date="2017-02" db="EMBL/GenBank/DDBJ databases">
        <authorList>
            <person name="Dridi B."/>
        </authorList>
    </citation>
    <scope>NUCLEOTIDE SEQUENCE [LARGE SCALE GENOMIC DNA]</scope>
    <source>
        <strain evidence="3 4">JB380</strain>
    </source>
</reference>
<dbReference type="Proteomes" id="UP000196331">
    <property type="component" value="Unassembled WGS sequence"/>
</dbReference>
<proteinExistence type="predicted"/>
<dbReference type="EMBL" id="FUKM01000057">
    <property type="protein sequence ID" value="SJN14730.1"/>
    <property type="molecule type" value="Genomic_DNA"/>
</dbReference>
<dbReference type="InterPro" id="IPR002491">
    <property type="entry name" value="ABC_transptr_periplasmic_BD"/>
</dbReference>
<dbReference type="PANTHER" id="PTHR30535">
    <property type="entry name" value="VITAMIN B12-BINDING PROTEIN"/>
    <property type="match status" value="1"/>
</dbReference>
<organism evidence="3 4">
    <name type="scientific">Halomonas citrativorans</name>
    <dbReference type="NCBI Taxonomy" id="2742612"/>
    <lineage>
        <taxon>Bacteria</taxon>
        <taxon>Pseudomonadati</taxon>
        <taxon>Pseudomonadota</taxon>
        <taxon>Gammaproteobacteria</taxon>
        <taxon>Oceanospirillales</taxon>
        <taxon>Halomonadaceae</taxon>
        <taxon>Halomonas</taxon>
    </lineage>
</organism>
<evidence type="ECO:0000256" key="1">
    <source>
        <dbReference type="SAM" id="SignalP"/>
    </source>
</evidence>
<sequence>MNLIRSMLVAVSGLSAGYAIADTTADTTGYPLTLDNCGKQISFSAAPNGTVTIGQAAAEILYAMGMGDQVLATSVWFTPVLPPFSELNASVERIADNDPSFESVVNKRPELVAVQYEWHVGATGSVGTREQFDDLGIATYIMPADCDTKDNTTGGDGMRTAAFSPDHVYKGIAELAEIFDVQPAGEALIESLETREADAVATAAQLDLPDDLSAVFWFSSPDTGVAPFVAGQLGAPGYMMKTLGIRNVIQSDEEWPTVDWETIARANPDVIVIAHMDRRRYPSDDVVAKRAFLRSDPVTREMQAVQNGHIIEMDAHAMSATMRTIFGLETLADALSGMSFER</sequence>
<accession>A0A1R4I4J7</accession>
<name>A0A1R4I4J7_9GAMM</name>
<dbReference type="RefSeq" id="WP_087111056.1">
    <property type="nucleotide sequence ID" value="NZ_FUKM01000057.1"/>
</dbReference>
<dbReference type="Pfam" id="PF01497">
    <property type="entry name" value="Peripla_BP_2"/>
    <property type="match status" value="1"/>
</dbReference>
<protein>
    <submittedName>
        <fullName evidence="3">ABC transporter (Iron.B12.siderophore.hemin), periplasmic substrate-binding component</fullName>
    </submittedName>
</protein>
<evidence type="ECO:0000313" key="4">
    <source>
        <dbReference type="Proteomes" id="UP000196331"/>
    </source>
</evidence>
<dbReference type="AlphaFoldDB" id="A0A1R4I4J7"/>
<comment type="caution">
    <text evidence="3">The sequence shown here is derived from an EMBL/GenBank/DDBJ whole genome shotgun (WGS) entry which is preliminary data.</text>
</comment>